<feature type="binding site" description="covalent" evidence="8">
    <location>
        <position position="38"/>
    </location>
    <ligand>
        <name>heme c</name>
        <dbReference type="ChEBI" id="CHEBI:61717"/>
        <label>1</label>
    </ligand>
</feature>
<proteinExistence type="predicted"/>
<dbReference type="InterPro" id="IPR036909">
    <property type="entry name" value="Cyt_c-like_dom_sf"/>
</dbReference>
<evidence type="ECO:0000256" key="8">
    <source>
        <dbReference type="PIRSR" id="PIRSR000005-1"/>
    </source>
</evidence>
<dbReference type="Proteomes" id="UP000250079">
    <property type="component" value="Chromosome"/>
</dbReference>
<dbReference type="PANTHER" id="PTHR33751">
    <property type="entry name" value="CBB3-TYPE CYTOCHROME C OXIDASE SUBUNIT FIXP"/>
    <property type="match status" value="1"/>
</dbReference>
<keyword evidence="6" id="KW-0249">Electron transport</keyword>
<dbReference type="GO" id="GO:0009055">
    <property type="term" value="F:electron transfer activity"/>
    <property type="evidence" value="ECO:0007669"/>
    <property type="project" value="InterPro"/>
</dbReference>
<dbReference type="SUPFAM" id="SSF46626">
    <property type="entry name" value="Cytochrome c"/>
    <property type="match status" value="2"/>
</dbReference>
<evidence type="ECO:0000259" key="11">
    <source>
        <dbReference type="PROSITE" id="PS51007"/>
    </source>
</evidence>
<evidence type="ECO:0000256" key="10">
    <source>
        <dbReference type="SAM" id="SignalP"/>
    </source>
</evidence>
<reference evidence="12 13" key="1">
    <citation type="submission" date="2016-12" db="EMBL/GenBank/DDBJ databases">
        <authorList>
            <person name="Song W.-J."/>
            <person name="Kurnit D.M."/>
        </authorList>
    </citation>
    <scope>NUCLEOTIDE SEQUENCE [LARGE SCALE GENOMIC DNA]</scope>
    <source>
        <strain evidence="12 13">IMCC3135</strain>
    </source>
</reference>
<evidence type="ECO:0000256" key="6">
    <source>
        <dbReference type="ARBA" id="ARBA00022982"/>
    </source>
</evidence>
<evidence type="ECO:0000256" key="4">
    <source>
        <dbReference type="ARBA" id="ARBA00022723"/>
    </source>
</evidence>
<feature type="binding site" description="axial binding residue" evidence="9">
    <location>
        <position position="136"/>
    </location>
    <ligand>
        <name>heme c</name>
        <dbReference type="ChEBI" id="CHEBI:61717"/>
        <label>2</label>
    </ligand>
    <ligandPart>
        <name>Fe</name>
        <dbReference type="ChEBI" id="CHEBI:18248"/>
    </ligandPart>
</feature>
<feature type="binding site" description="covalent" evidence="8">
    <location>
        <position position="135"/>
    </location>
    <ligand>
        <name>heme c</name>
        <dbReference type="ChEBI" id="CHEBI:61717"/>
        <label>2</label>
    </ligand>
</feature>
<dbReference type="PANTHER" id="PTHR33751:SF9">
    <property type="entry name" value="CYTOCHROME C4"/>
    <property type="match status" value="1"/>
</dbReference>
<dbReference type="KEGG" id="gai:IMCC3135_00705"/>
<evidence type="ECO:0000256" key="3">
    <source>
        <dbReference type="ARBA" id="ARBA00022617"/>
    </source>
</evidence>
<organism evidence="12 13">
    <name type="scientific">Granulosicoccus antarcticus IMCC3135</name>
    <dbReference type="NCBI Taxonomy" id="1192854"/>
    <lineage>
        <taxon>Bacteria</taxon>
        <taxon>Pseudomonadati</taxon>
        <taxon>Pseudomonadota</taxon>
        <taxon>Gammaproteobacteria</taxon>
        <taxon>Chromatiales</taxon>
        <taxon>Granulosicoccaceae</taxon>
        <taxon>Granulosicoccus</taxon>
    </lineage>
</organism>
<comment type="PTM">
    <text evidence="8">Binds 2 heme c groups covalently per subunit.</text>
</comment>
<feature type="domain" description="Cytochrome c" evidence="11">
    <location>
        <begin position="111"/>
        <end position="202"/>
    </location>
</feature>
<keyword evidence="10" id="KW-0732">Signal</keyword>
<keyword evidence="3 8" id="KW-0349">Heme</keyword>
<feature type="binding site" description="covalent" evidence="8">
    <location>
        <position position="35"/>
    </location>
    <ligand>
        <name>heme c</name>
        <dbReference type="ChEBI" id="CHEBI:61717"/>
        <label>1</label>
    </ligand>
</feature>
<evidence type="ECO:0000256" key="2">
    <source>
        <dbReference type="ARBA" id="ARBA00022448"/>
    </source>
</evidence>
<dbReference type="PROSITE" id="PS51007">
    <property type="entry name" value="CYTC"/>
    <property type="match status" value="2"/>
</dbReference>
<evidence type="ECO:0000313" key="13">
    <source>
        <dbReference type="Proteomes" id="UP000250079"/>
    </source>
</evidence>
<dbReference type="Gene3D" id="1.10.760.10">
    <property type="entry name" value="Cytochrome c-like domain"/>
    <property type="match status" value="2"/>
</dbReference>
<name>A0A2Z2NRU8_9GAMM</name>
<keyword evidence="4 9" id="KW-0479">Metal-binding</keyword>
<feature type="binding site" description="covalent" evidence="8">
    <location>
        <position position="132"/>
    </location>
    <ligand>
        <name>heme c</name>
        <dbReference type="ChEBI" id="CHEBI:61717"/>
        <label>2</label>
    </ligand>
</feature>
<feature type="binding site" description="axial binding residue" evidence="9">
    <location>
        <position position="39"/>
    </location>
    <ligand>
        <name>heme c</name>
        <dbReference type="ChEBI" id="CHEBI:61717"/>
        <label>1</label>
    </ligand>
    <ligandPart>
        <name>Fe</name>
        <dbReference type="ChEBI" id="CHEBI:18248"/>
    </ligandPart>
</feature>
<protein>
    <submittedName>
        <fullName evidence="12">Cytochrome c4</fullName>
    </submittedName>
</protein>
<dbReference type="OrthoDB" id="9773456at2"/>
<dbReference type="RefSeq" id="WP_088915825.1">
    <property type="nucleotide sequence ID" value="NZ_CP018632.1"/>
</dbReference>
<dbReference type="InterPro" id="IPR050597">
    <property type="entry name" value="Cytochrome_c_Oxidase_Subunit"/>
</dbReference>
<keyword evidence="5" id="KW-0574">Periplasm</keyword>
<keyword evidence="7 9" id="KW-0408">Iron</keyword>
<feature type="chain" id="PRO_5016372940" evidence="10">
    <location>
        <begin position="22"/>
        <end position="205"/>
    </location>
</feature>
<feature type="binding site" description="axial binding residue" evidence="9">
    <location>
        <position position="179"/>
    </location>
    <ligand>
        <name>heme c</name>
        <dbReference type="ChEBI" id="CHEBI:61717"/>
        <label>2</label>
    </ligand>
    <ligandPart>
        <name>Fe</name>
        <dbReference type="ChEBI" id="CHEBI:18248"/>
    </ligandPart>
</feature>
<evidence type="ECO:0000256" key="5">
    <source>
        <dbReference type="ARBA" id="ARBA00022764"/>
    </source>
</evidence>
<dbReference type="AlphaFoldDB" id="A0A2Z2NRU8"/>
<feature type="signal peptide" evidence="10">
    <location>
        <begin position="1"/>
        <end position="21"/>
    </location>
</feature>
<dbReference type="PIRSF" id="PIRSF000005">
    <property type="entry name" value="Cytochrome_c4"/>
    <property type="match status" value="1"/>
</dbReference>
<evidence type="ECO:0000256" key="9">
    <source>
        <dbReference type="PIRSR" id="PIRSR000005-2"/>
    </source>
</evidence>
<dbReference type="GO" id="GO:0005506">
    <property type="term" value="F:iron ion binding"/>
    <property type="evidence" value="ECO:0007669"/>
    <property type="project" value="InterPro"/>
</dbReference>
<comment type="subcellular location">
    <subcellularLocation>
        <location evidence="1">Periplasm</location>
    </subcellularLocation>
</comment>
<dbReference type="GO" id="GO:0020037">
    <property type="term" value="F:heme binding"/>
    <property type="evidence" value="ECO:0007669"/>
    <property type="project" value="InterPro"/>
</dbReference>
<dbReference type="InterPro" id="IPR024167">
    <property type="entry name" value="Cytochrome_c4-like"/>
</dbReference>
<dbReference type="InterPro" id="IPR008168">
    <property type="entry name" value="Cyt_C_IC"/>
</dbReference>
<gene>
    <name evidence="12" type="ORF">IMCC3135_00705</name>
</gene>
<dbReference type="InterPro" id="IPR009056">
    <property type="entry name" value="Cyt_c-like_dom"/>
</dbReference>
<evidence type="ECO:0000313" key="12">
    <source>
        <dbReference type="EMBL" id="ASJ70267.1"/>
    </source>
</evidence>
<keyword evidence="13" id="KW-1185">Reference proteome</keyword>
<sequence length="205" mass="21273">MKIWALAAALAFAWLASPASAAGDPATGKEKSAVCSACHGADGKAIMPAYPNLAGQHASYISKQLTAYRDGDRVNALMSGQATNLTDEDIEDLAAYYASMTKHEGVASEEDDLALGRDIYRGGITAAGVAACSACHGPAGEGNPGASWPVVSGQNAEYAADQLKYFRSGERANDPNSMMRGIAKRMTDAEITAVTNYITGLHAAP</sequence>
<evidence type="ECO:0000256" key="1">
    <source>
        <dbReference type="ARBA" id="ARBA00004418"/>
    </source>
</evidence>
<dbReference type="EMBL" id="CP018632">
    <property type="protein sequence ID" value="ASJ70267.1"/>
    <property type="molecule type" value="Genomic_DNA"/>
</dbReference>
<feature type="domain" description="Cytochrome c" evidence="11">
    <location>
        <begin position="23"/>
        <end position="101"/>
    </location>
</feature>
<feature type="binding site" description="axial binding residue" evidence="9">
    <location>
        <position position="78"/>
    </location>
    <ligand>
        <name>heme c</name>
        <dbReference type="ChEBI" id="CHEBI:61717"/>
        <label>1</label>
    </ligand>
    <ligandPart>
        <name>Fe</name>
        <dbReference type="ChEBI" id="CHEBI:18248"/>
    </ligandPart>
</feature>
<dbReference type="GO" id="GO:0042597">
    <property type="term" value="C:periplasmic space"/>
    <property type="evidence" value="ECO:0007669"/>
    <property type="project" value="UniProtKB-SubCell"/>
</dbReference>
<evidence type="ECO:0000256" key="7">
    <source>
        <dbReference type="ARBA" id="ARBA00023004"/>
    </source>
</evidence>
<dbReference type="Pfam" id="PF00034">
    <property type="entry name" value="Cytochrom_C"/>
    <property type="match status" value="2"/>
</dbReference>
<keyword evidence="2" id="KW-0813">Transport</keyword>
<dbReference type="PRINTS" id="PR00605">
    <property type="entry name" value="CYTCHROMECIC"/>
</dbReference>
<accession>A0A2Z2NRU8</accession>